<accession>A0A1B6LDS3</accession>
<name>A0A1B6LDS3_9HEMI</name>
<evidence type="ECO:0000256" key="1">
    <source>
        <dbReference type="SAM" id="SignalP"/>
    </source>
</evidence>
<reference evidence="2" key="1">
    <citation type="submission" date="2015-11" db="EMBL/GenBank/DDBJ databases">
        <title>De novo transcriptome assembly of four potential Pierce s Disease insect vectors from Arizona vineyards.</title>
        <authorList>
            <person name="Tassone E.E."/>
        </authorList>
    </citation>
    <scope>NUCLEOTIDE SEQUENCE</scope>
</reference>
<proteinExistence type="predicted"/>
<feature type="non-terminal residue" evidence="2">
    <location>
        <position position="1"/>
    </location>
</feature>
<gene>
    <name evidence="2" type="ORF">g.23766</name>
</gene>
<organism evidence="2">
    <name type="scientific">Graphocephala atropunctata</name>
    <dbReference type="NCBI Taxonomy" id="36148"/>
    <lineage>
        <taxon>Eukaryota</taxon>
        <taxon>Metazoa</taxon>
        <taxon>Ecdysozoa</taxon>
        <taxon>Arthropoda</taxon>
        <taxon>Hexapoda</taxon>
        <taxon>Insecta</taxon>
        <taxon>Pterygota</taxon>
        <taxon>Neoptera</taxon>
        <taxon>Paraneoptera</taxon>
        <taxon>Hemiptera</taxon>
        <taxon>Auchenorrhyncha</taxon>
        <taxon>Membracoidea</taxon>
        <taxon>Cicadellidae</taxon>
        <taxon>Cicadellinae</taxon>
        <taxon>Cicadellini</taxon>
        <taxon>Graphocephala</taxon>
    </lineage>
</organism>
<keyword evidence="1" id="KW-0732">Signal</keyword>
<dbReference type="AlphaFoldDB" id="A0A1B6LDS3"/>
<feature type="chain" id="PRO_5008587337" evidence="1">
    <location>
        <begin position="20"/>
        <end position="186"/>
    </location>
</feature>
<feature type="signal peptide" evidence="1">
    <location>
        <begin position="1"/>
        <end position="19"/>
    </location>
</feature>
<dbReference type="EMBL" id="GEBQ01018343">
    <property type="protein sequence ID" value="JAT21634.1"/>
    <property type="molecule type" value="Transcribed_RNA"/>
</dbReference>
<protein>
    <submittedName>
        <fullName evidence="2">Uncharacterized protein</fullName>
    </submittedName>
</protein>
<sequence length="186" mass="20917">KNLVTCLIMIIAFSVFITALLTECFGFGCDNRQCRGPKYYQSDCCQGYVCVTRSDSPALVCVNRRERLRVLNFGEVLEAANNHAAKEARKERMHYGMGIDRPGGFQHPIIPQDGRFQQQPTFGGFQNPEMYGNGGFQNPGMFANGRPQYPQPINVPNQFPNNALFNGGNNMFHNQPQIHGANTFQY</sequence>
<evidence type="ECO:0000313" key="2">
    <source>
        <dbReference type="EMBL" id="JAT21634.1"/>
    </source>
</evidence>